<dbReference type="PIRSF" id="PIRSF003230">
    <property type="entry name" value="YbgC"/>
    <property type="match status" value="1"/>
</dbReference>
<dbReference type="EMBL" id="CP104067">
    <property type="protein sequence ID" value="WAH41240.1"/>
    <property type="molecule type" value="Genomic_DNA"/>
</dbReference>
<keyword evidence="4" id="KW-1185">Reference proteome</keyword>
<dbReference type="PANTHER" id="PTHR31793:SF27">
    <property type="entry name" value="NOVEL THIOESTERASE SUPERFAMILY DOMAIN AND SAPOSIN A-TYPE DOMAIN CONTAINING PROTEIN (0610012H03RIK)"/>
    <property type="match status" value="1"/>
</dbReference>
<comment type="similarity">
    <text evidence="1">Belongs to the 4-hydroxybenzoyl-CoA thioesterase family.</text>
</comment>
<organism evidence="3 4">
    <name type="scientific">Alicyclobacillus fastidiosus</name>
    <dbReference type="NCBI Taxonomy" id="392011"/>
    <lineage>
        <taxon>Bacteria</taxon>
        <taxon>Bacillati</taxon>
        <taxon>Bacillota</taxon>
        <taxon>Bacilli</taxon>
        <taxon>Bacillales</taxon>
        <taxon>Alicyclobacillaceae</taxon>
        <taxon>Alicyclobacillus</taxon>
    </lineage>
</organism>
<dbReference type="InterPro" id="IPR006684">
    <property type="entry name" value="YbgC/YbaW"/>
</dbReference>
<dbReference type="PANTHER" id="PTHR31793">
    <property type="entry name" value="4-HYDROXYBENZOYL-COA THIOESTERASE FAMILY MEMBER"/>
    <property type="match status" value="1"/>
</dbReference>
<dbReference type="Pfam" id="PF13279">
    <property type="entry name" value="4HBT_2"/>
    <property type="match status" value="1"/>
</dbReference>
<proteinExistence type="inferred from homology"/>
<dbReference type="SUPFAM" id="SSF54637">
    <property type="entry name" value="Thioesterase/thiol ester dehydrase-isomerase"/>
    <property type="match status" value="1"/>
</dbReference>
<dbReference type="InterPro" id="IPR050563">
    <property type="entry name" value="4-hydroxybenzoyl-CoA_TE"/>
</dbReference>
<keyword evidence="2" id="KW-0378">Hydrolase</keyword>
<name>A0ABY6ZGI6_9BACL</name>
<dbReference type="RefSeq" id="WP_268005152.1">
    <property type="nucleotide sequence ID" value="NZ_BSUT01000001.1"/>
</dbReference>
<dbReference type="NCBIfam" id="TIGR00051">
    <property type="entry name" value="YbgC/FadM family acyl-CoA thioesterase"/>
    <property type="match status" value="1"/>
</dbReference>
<evidence type="ECO:0000256" key="2">
    <source>
        <dbReference type="ARBA" id="ARBA00022801"/>
    </source>
</evidence>
<dbReference type="InterPro" id="IPR029069">
    <property type="entry name" value="HotDog_dom_sf"/>
</dbReference>
<accession>A0ABY6ZGI6</accession>
<evidence type="ECO:0000313" key="4">
    <source>
        <dbReference type="Proteomes" id="UP001164761"/>
    </source>
</evidence>
<reference evidence="3" key="1">
    <citation type="submission" date="2022-08" db="EMBL/GenBank/DDBJ databases">
        <title>Alicyclobacillus fastidiosus DSM 17978, complete genome.</title>
        <authorList>
            <person name="Wang Q."/>
            <person name="Cai R."/>
            <person name="Wang Z."/>
        </authorList>
    </citation>
    <scope>NUCLEOTIDE SEQUENCE</scope>
    <source>
        <strain evidence="3">DSM 17978</strain>
    </source>
</reference>
<dbReference type="Proteomes" id="UP001164761">
    <property type="component" value="Chromosome"/>
</dbReference>
<dbReference type="Gene3D" id="3.10.129.10">
    <property type="entry name" value="Hotdog Thioesterase"/>
    <property type="match status" value="1"/>
</dbReference>
<dbReference type="CDD" id="cd00586">
    <property type="entry name" value="4HBT"/>
    <property type="match status" value="1"/>
</dbReference>
<evidence type="ECO:0000313" key="3">
    <source>
        <dbReference type="EMBL" id="WAH41240.1"/>
    </source>
</evidence>
<evidence type="ECO:0000256" key="1">
    <source>
        <dbReference type="ARBA" id="ARBA00005953"/>
    </source>
</evidence>
<sequence length="138" mass="16089">MMVSETEVEVRYAETDQMGVVYHANYLIWFEIGRTKFVEDLGLRYVDMEDEGYFCPVFDVHVTYRRPLKYGEKAFVKTRVIEYNGVKVVYGYEIIDADGTLCVEGTSSHVVVSKETFQPVAMRKALPNWHIAYERVVR</sequence>
<gene>
    <name evidence="3" type="ORF">NZD89_23735</name>
</gene>
<protein>
    <submittedName>
        <fullName evidence="3">Acyl-CoA thioesterase</fullName>
    </submittedName>
</protein>